<comment type="catalytic activity">
    <reaction evidence="1 10">
        <text>Hydrolysis of terminal non-reducing N-acetyl-D-hexosamine residues in N-acetyl-beta-D-hexosaminides.</text>
        <dbReference type="EC" id="3.2.1.52"/>
    </reaction>
</comment>
<comment type="function">
    <text evidence="10">Plays a role in peptidoglycan recycling by cleaving the terminal beta-1,4-linked N-acetylglucosamine (GlcNAc) from peptide-linked peptidoglycan fragments, giving rise to free GlcNAc, anhydro-N-acetylmuramic acid and anhydro-N-acetylmuramic acid-linked peptides.</text>
</comment>
<dbReference type="Proteomes" id="UP000199308">
    <property type="component" value="Unassembled WGS sequence"/>
</dbReference>
<accession>A0A1I0GUL0</accession>
<evidence type="ECO:0000256" key="8">
    <source>
        <dbReference type="ARBA" id="ARBA00023306"/>
    </source>
</evidence>
<dbReference type="InterPro" id="IPR036962">
    <property type="entry name" value="Glyco_hydro_3_N_sf"/>
</dbReference>
<dbReference type="GO" id="GO:0009254">
    <property type="term" value="P:peptidoglycan turnover"/>
    <property type="evidence" value="ECO:0007669"/>
    <property type="project" value="UniProtKB-UniRule"/>
</dbReference>
<evidence type="ECO:0000256" key="5">
    <source>
        <dbReference type="ARBA" id="ARBA00022960"/>
    </source>
</evidence>
<dbReference type="InterPro" id="IPR001764">
    <property type="entry name" value="Glyco_hydro_3_N"/>
</dbReference>
<feature type="binding site" evidence="10">
    <location>
        <position position="62"/>
    </location>
    <ligand>
        <name>substrate</name>
    </ligand>
</feature>
<feature type="binding site" evidence="10">
    <location>
        <begin position="165"/>
        <end position="166"/>
    </location>
    <ligand>
        <name>substrate</name>
    </ligand>
</feature>
<evidence type="ECO:0000313" key="13">
    <source>
        <dbReference type="Proteomes" id="UP000199308"/>
    </source>
</evidence>
<evidence type="ECO:0000256" key="10">
    <source>
        <dbReference type="HAMAP-Rule" id="MF_00364"/>
    </source>
</evidence>
<comment type="subcellular location">
    <subcellularLocation>
        <location evidence="10">Cytoplasm</location>
    </subcellularLocation>
</comment>
<dbReference type="InterPro" id="IPR017853">
    <property type="entry name" value="GH"/>
</dbReference>
<dbReference type="Pfam" id="PF00933">
    <property type="entry name" value="Glyco_hydro_3"/>
    <property type="match status" value="1"/>
</dbReference>
<dbReference type="GO" id="GO:0005975">
    <property type="term" value="P:carbohydrate metabolic process"/>
    <property type="evidence" value="ECO:0007669"/>
    <property type="project" value="InterPro"/>
</dbReference>
<dbReference type="SUPFAM" id="SSF51445">
    <property type="entry name" value="(Trans)glycosidases"/>
    <property type="match status" value="1"/>
</dbReference>
<dbReference type="GO" id="GO:0008360">
    <property type="term" value="P:regulation of cell shape"/>
    <property type="evidence" value="ECO:0007669"/>
    <property type="project" value="UniProtKB-KW"/>
</dbReference>
<keyword evidence="5 10" id="KW-0133">Cell shape</keyword>
<evidence type="ECO:0000313" key="12">
    <source>
        <dbReference type="EMBL" id="SET75040.1"/>
    </source>
</evidence>
<feature type="active site" description="Proton donor/acceptor" evidence="10">
    <location>
        <position position="178"/>
    </location>
</feature>
<dbReference type="GO" id="GO:0004563">
    <property type="term" value="F:beta-N-acetylhexosaminidase activity"/>
    <property type="evidence" value="ECO:0007669"/>
    <property type="project" value="UniProtKB-UniRule"/>
</dbReference>
<evidence type="ECO:0000256" key="9">
    <source>
        <dbReference type="ARBA" id="ARBA00023316"/>
    </source>
</evidence>
<evidence type="ECO:0000256" key="3">
    <source>
        <dbReference type="ARBA" id="ARBA00022618"/>
    </source>
</evidence>
<feature type="site" description="Important for catalytic activity" evidence="10">
    <location>
        <position position="176"/>
    </location>
</feature>
<dbReference type="HAMAP" id="MF_00364">
    <property type="entry name" value="NagZ"/>
    <property type="match status" value="1"/>
</dbReference>
<dbReference type="PANTHER" id="PTHR30480:SF13">
    <property type="entry name" value="BETA-HEXOSAMINIDASE"/>
    <property type="match status" value="1"/>
</dbReference>
<feature type="domain" description="Glycoside hydrolase family 3 N-terminal" evidence="11">
    <location>
        <begin position="13"/>
        <end position="292"/>
    </location>
</feature>
<evidence type="ECO:0000256" key="2">
    <source>
        <dbReference type="ARBA" id="ARBA00022490"/>
    </source>
</evidence>
<feature type="binding site" evidence="10">
    <location>
        <position position="70"/>
    </location>
    <ligand>
        <name>substrate</name>
    </ligand>
</feature>
<dbReference type="GO" id="GO:0005737">
    <property type="term" value="C:cytoplasm"/>
    <property type="evidence" value="ECO:0007669"/>
    <property type="project" value="UniProtKB-SubCell"/>
</dbReference>
<dbReference type="InterPro" id="IPR050226">
    <property type="entry name" value="NagZ_Beta-hexosaminidase"/>
</dbReference>
<evidence type="ECO:0000256" key="7">
    <source>
        <dbReference type="ARBA" id="ARBA00023295"/>
    </source>
</evidence>
<name>A0A1I0GUL0_THASX</name>
<keyword evidence="13" id="KW-1185">Reference proteome</keyword>
<dbReference type="GO" id="GO:0071555">
    <property type="term" value="P:cell wall organization"/>
    <property type="evidence" value="ECO:0007669"/>
    <property type="project" value="UniProtKB-KW"/>
</dbReference>
<keyword evidence="4 10" id="KW-0378">Hydrolase</keyword>
<dbReference type="UniPathway" id="UPA00544"/>
<evidence type="ECO:0000256" key="6">
    <source>
        <dbReference type="ARBA" id="ARBA00022984"/>
    </source>
</evidence>
<keyword evidence="7 10" id="KW-0326">Glycosidase</keyword>
<dbReference type="InterPro" id="IPR022956">
    <property type="entry name" value="Beta_hexosaminidase_bac"/>
</dbReference>
<dbReference type="AlphaFoldDB" id="A0A1I0GUL0"/>
<gene>
    <name evidence="10" type="primary">nagZ</name>
    <name evidence="12" type="ORF">SAMN05660429_02581</name>
</gene>
<keyword evidence="2 10" id="KW-0963">Cytoplasm</keyword>
<dbReference type="EMBL" id="FOHK01000013">
    <property type="protein sequence ID" value="SET75040.1"/>
    <property type="molecule type" value="Genomic_DNA"/>
</dbReference>
<reference evidence="12 13" key="1">
    <citation type="submission" date="2016-10" db="EMBL/GenBank/DDBJ databases">
        <authorList>
            <person name="de Groot N.N."/>
        </authorList>
    </citation>
    <scope>NUCLEOTIDE SEQUENCE [LARGE SCALE GENOMIC DNA]</scope>
    <source>
        <strain evidence="12 13">DSM 19706</strain>
    </source>
</reference>
<evidence type="ECO:0000256" key="1">
    <source>
        <dbReference type="ARBA" id="ARBA00001231"/>
    </source>
</evidence>
<dbReference type="Gene3D" id="3.20.20.300">
    <property type="entry name" value="Glycoside hydrolase, family 3, N-terminal domain"/>
    <property type="match status" value="1"/>
</dbReference>
<keyword evidence="6 10" id="KW-0573">Peptidoglycan synthesis</keyword>
<keyword evidence="8 10" id="KW-0131">Cell cycle</keyword>
<dbReference type="GO" id="GO:0009252">
    <property type="term" value="P:peptidoglycan biosynthetic process"/>
    <property type="evidence" value="ECO:0007669"/>
    <property type="project" value="UniProtKB-KW"/>
</dbReference>
<dbReference type="STRING" id="349064.SAMN05660429_02581"/>
<feature type="active site" description="Nucleophile" evidence="10">
    <location>
        <position position="250"/>
    </location>
</feature>
<proteinExistence type="inferred from homology"/>
<evidence type="ECO:0000256" key="4">
    <source>
        <dbReference type="ARBA" id="ARBA00022801"/>
    </source>
</evidence>
<organism evidence="12 13">
    <name type="scientific">Thalassotalea agarivorans</name>
    <name type="common">Thalassomonas agarivorans</name>
    <dbReference type="NCBI Taxonomy" id="349064"/>
    <lineage>
        <taxon>Bacteria</taxon>
        <taxon>Pseudomonadati</taxon>
        <taxon>Pseudomonadota</taxon>
        <taxon>Gammaproteobacteria</taxon>
        <taxon>Alteromonadales</taxon>
        <taxon>Colwelliaceae</taxon>
        <taxon>Thalassotalea</taxon>
    </lineage>
</organism>
<dbReference type="GO" id="GO:0051301">
    <property type="term" value="P:cell division"/>
    <property type="evidence" value="ECO:0007669"/>
    <property type="project" value="UniProtKB-KW"/>
</dbReference>
<dbReference type="EC" id="3.2.1.52" evidence="10"/>
<feature type="binding site" evidence="10">
    <location>
        <position position="135"/>
    </location>
    <ligand>
        <name>substrate</name>
    </ligand>
</feature>
<keyword evidence="9 10" id="KW-0961">Cell wall biogenesis/degradation</keyword>
<comment type="similarity">
    <text evidence="10">Belongs to the glycosyl hydrolase 3 family. NagZ subfamily.</text>
</comment>
<dbReference type="OrthoDB" id="9786661at2"/>
<sequence length="334" mass="36092">MIGPLMVDVQGTTLTEEDKEIIAHPLVGGLIIFSRNYQSLAQLQQLCQDIRRVKPSILIAADQEGGRVQRFREEFTAVPAMGKLSSLAPVAGVSTEELARACGRVIAYEVANAGLDISFAPVLDIDNISDVIGDRGFANNPQHVQALASAFIAGLTDIGMAATGKHFPGHGNVKADSHVAQAIDNRTRDDIFNHDMTVFSALIKQNKLAAMMPAHVIYPAIDNHSVGFSRIWLQDILRNTLSFTGAIFSDDLSMAGAAHVGGFVERAEAAQAAGCDMLLVCNDRSAQISVIDRANIDISGESSKRLEKLLQRTNLKNKQIESCYLAAKQLIEKL</sequence>
<protein>
    <recommendedName>
        <fullName evidence="10">Beta-hexosaminidase</fullName>
        <ecNumber evidence="10">3.2.1.52</ecNumber>
    </recommendedName>
    <alternativeName>
        <fullName evidence="10">Beta-N-acetylhexosaminidase</fullName>
    </alternativeName>
    <alternativeName>
        <fullName evidence="10">N-acetyl-beta-glucosaminidase</fullName>
    </alternativeName>
</protein>
<dbReference type="PANTHER" id="PTHR30480">
    <property type="entry name" value="BETA-HEXOSAMINIDASE-RELATED"/>
    <property type="match status" value="1"/>
</dbReference>
<dbReference type="RefSeq" id="WP_093331255.1">
    <property type="nucleotide sequence ID" value="NZ_AP027363.1"/>
</dbReference>
<dbReference type="NCBIfam" id="NF003740">
    <property type="entry name" value="PRK05337.1"/>
    <property type="match status" value="1"/>
</dbReference>
<comment type="pathway">
    <text evidence="10">Cell wall biogenesis; peptidoglycan recycling.</text>
</comment>
<keyword evidence="3 10" id="KW-0132">Cell division</keyword>
<evidence type="ECO:0000259" key="11">
    <source>
        <dbReference type="Pfam" id="PF00933"/>
    </source>
</evidence>